<evidence type="ECO:0000256" key="4">
    <source>
        <dbReference type="ARBA" id="ARBA00023157"/>
    </source>
</evidence>
<dbReference type="OrthoDB" id="2525337at2759"/>
<gene>
    <name evidence="12" type="ORF">M407DRAFT_81161</name>
</gene>
<keyword evidence="3 8" id="KW-0136">Cellulose degradation</keyword>
<sequence>MKSLAIALAGLLVAQVQAHTRVWSVYVNGIDQGTGVGVRDPIPQGPPPYGYNNWPFKDVLSPDMKCHVLGDKQDCNTINVLPGDVVTFDWHHNNRTTADDIIDKSHVGPCLIYISPDPPTDNSWVKLWHQGQYGSNQWCTSNTLINAKGKLNVAIPDDLAPGNYLLRPELIALHEGDTMWSQNTLRGAQLYFECIQIRVGGEGTVELPDGVSFPGVYAFEDPGIHYNPYVTSPTYYIPGPTVWSGAAASPPAPTFGPNVGASVGPATWSTWVNGYTFTKTVTVSQSGTTTSFLYTPTWSTTYNTPACGGPATTTTTRSTTTTTTTRSTTTTTTTQSTSTTTTASTSRTTSPTTTTTRATTVTTSVPEAQTHVRYFLSFFSISISPLTLFLNDFSMDNVEGEFPMD</sequence>
<evidence type="ECO:0000256" key="2">
    <source>
        <dbReference type="ARBA" id="ARBA00022525"/>
    </source>
</evidence>
<keyword evidence="10" id="KW-0732">Signal</keyword>
<organism evidence="12 13">
    <name type="scientific">Tulasnella calospora MUT 4182</name>
    <dbReference type="NCBI Taxonomy" id="1051891"/>
    <lineage>
        <taxon>Eukaryota</taxon>
        <taxon>Fungi</taxon>
        <taxon>Dikarya</taxon>
        <taxon>Basidiomycota</taxon>
        <taxon>Agaricomycotina</taxon>
        <taxon>Agaricomycetes</taxon>
        <taxon>Cantharellales</taxon>
        <taxon>Tulasnellaceae</taxon>
        <taxon>Tulasnella</taxon>
    </lineage>
</organism>
<evidence type="ECO:0000256" key="1">
    <source>
        <dbReference type="ARBA" id="ARBA00004613"/>
    </source>
</evidence>
<keyword evidence="5 8" id="KW-0119">Carbohydrate metabolism</keyword>
<feature type="domain" description="Auxiliary Activity family 9 catalytic" evidence="11">
    <location>
        <begin position="19"/>
        <end position="231"/>
    </location>
</feature>
<dbReference type="EMBL" id="KN823160">
    <property type="protein sequence ID" value="KIO20815.1"/>
    <property type="molecule type" value="Genomic_DNA"/>
</dbReference>
<evidence type="ECO:0000256" key="5">
    <source>
        <dbReference type="ARBA" id="ARBA00023277"/>
    </source>
</evidence>
<feature type="compositionally biased region" description="Low complexity" evidence="9">
    <location>
        <begin position="311"/>
        <end position="361"/>
    </location>
</feature>
<dbReference type="HOGENOM" id="CLU_031730_0_0_1"/>
<comment type="catalytic activity">
    <reaction evidence="8">
        <text>[(1-&gt;4)-beta-D-glucosyl]n+m + reduced acceptor + O2 = 4-dehydro-beta-D-glucosyl-[(1-&gt;4)-beta-D-glucosyl]n-1 + [(1-&gt;4)-beta-D-glucosyl]m + acceptor + H2O.</text>
        <dbReference type="EC" id="1.14.99.56"/>
    </reaction>
</comment>
<proteinExistence type="inferred from homology"/>
<evidence type="ECO:0000256" key="10">
    <source>
        <dbReference type="SAM" id="SignalP"/>
    </source>
</evidence>
<evidence type="ECO:0000313" key="12">
    <source>
        <dbReference type="EMBL" id="KIO20815.1"/>
    </source>
</evidence>
<dbReference type="Proteomes" id="UP000054248">
    <property type="component" value="Unassembled WGS sequence"/>
</dbReference>
<dbReference type="InterPro" id="IPR049892">
    <property type="entry name" value="AA9"/>
</dbReference>
<accession>A0A0C3PZB6</accession>
<keyword evidence="2 8" id="KW-0964">Secreted</keyword>
<evidence type="ECO:0000259" key="11">
    <source>
        <dbReference type="Pfam" id="PF03443"/>
    </source>
</evidence>
<feature type="region of interest" description="Disordered" evidence="9">
    <location>
        <begin position="306"/>
        <end position="361"/>
    </location>
</feature>
<comment type="function">
    <text evidence="8">Lytic polysaccharide monooxygenase (LMPO) that depolymerizes crystalline and amorphous polysaccharides via the oxidation of scissile alpha- or beta-(1-4)-glycosidic bonds, yielding C1 and/or C4 oxidation products. Catalysis by LPMOs requires the reduction of the active-site copper from Cu(II) to Cu(I) by a reducing agent and H(2)O(2) or O(2) as a cosubstrate.</text>
</comment>
<dbReference type="Pfam" id="PF03443">
    <property type="entry name" value="AA9"/>
    <property type="match status" value="1"/>
</dbReference>
<comment type="subcellular location">
    <subcellularLocation>
        <location evidence="1 8">Secreted</location>
    </subcellularLocation>
</comment>
<dbReference type="PANTHER" id="PTHR33353">
    <property type="entry name" value="PUTATIVE (AFU_ORTHOLOGUE AFUA_1G12560)-RELATED"/>
    <property type="match status" value="1"/>
</dbReference>
<dbReference type="GO" id="GO:0005576">
    <property type="term" value="C:extracellular region"/>
    <property type="evidence" value="ECO:0007669"/>
    <property type="project" value="UniProtKB-SubCell"/>
</dbReference>
<keyword evidence="4 8" id="KW-1015">Disulfide bond</keyword>
<dbReference type="InterPro" id="IPR005103">
    <property type="entry name" value="AA9_LPMO"/>
</dbReference>
<dbReference type="GO" id="GO:0030245">
    <property type="term" value="P:cellulose catabolic process"/>
    <property type="evidence" value="ECO:0007669"/>
    <property type="project" value="UniProtKB-UniRule"/>
</dbReference>
<evidence type="ECO:0000256" key="7">
    <source>
        <dbReference type="ARBA" id="ARBA00044502"/>
    </source>
</evidence>
<protein>
    <recommendedName>
        <fullName evidence="8">AA9 family lytic polysaccharide monooxygenase</fullName>
        <ecNumber evidence="8">1.14.99.56</ecNumber>
    </recommendedName>
    <alternativeName>
        <fullName evidence="8">Endo-beta-1,4-glucanase</fullName>
    </alternativeName>
    <alternativeName>
        <fullName evidence="8">Glycosyl hydrolase 61 family protein</fullName>
    </alternativeName>
</protein>
<comment type="similarity">
    <text evidence="7">Belongs to the polysaccharide monooxygenase AA9 family.</text>
</comment>
<feature type="signal peptide" evidence="10">
    <location>
        <begin position="1"/>
        <end position="18"/>
    </location>
</feature>
<name>A0A0C3PZB6_9AGAM</name>
<dbReference type="EC" id="1.14.99.56" evidence="8"/>
<keyword evidence="13" id="KW-1185">Reference proteome</keyword>
<evidence type="ECO:0000313" key="13">
    <source>
        <dbReference type="Proteomes" id="UP000054248"/>
    </source>
</evidence>
<dbReference type="AlphaFoldDB" id="A0A0C3PZB6"/>
<dbReference type="PANTHER" id="PTHR33353:SF17">
    <property type="entry name" value="ENDO-BETA-1,4-GLUCANASE D"/>
    <property type="match status" value="1"/>
</dbReference>
<evidence type="ECO:0000256" key="6">
    <source>
        <dbReference type="ARBA" id="ARBA00023326"/>
    </source>
</evidence>
<dbReference type="CDD" id="cd21175">
    <property type="entry name" value="LPMO_AA9"/>
    <property type="match status" value="1"/>
</dbReference>
<feature type="chain" id="PRO_5002177221" description="AA9 family lytic polysaccharide monooxygenase" evidence="10">
    <location>
        <begin position="19"/>
        <end position="405"/>
    </location>
</feature>
<evidence type="ECO:0000256" key="9">
    <source>
        <dbReference type="SAM" id="MobiDB-lite"/>
    </source>
</evidence>
<evidence type="ECO:0000256" key="3">
    <source>
        <dbReference type="ARBA" id="ARBA00023001"/>
    </source>
</evidence>
<dbReference type="Gene3D" id="2.70.50.70">
    <property type="match status" value="1"/>
</dbReference>
<evidence type="ECO:0000256" key="8">
    <source>
        <dbReference type="RuleBase" id="RU368122"/>
    </source>
</evidence>
<comment type="domain">
    <text evidence="8">Has a modular structure: an endo-beta-1,4-glucanase catalytic module at the N-terminus, a linker rich in serines and threonines, and a C-terminal carbohydrate-binding module (CBM).</text>
</comment>
<dbReference type="GO" id="GO:0030248">
    <property type="term" value="F:cellulose binding"/>
    <property type="evidence" value="ECO:0007669"/>
    <property type="project" value="UniProtKB-UniRule"/>
</dbReference>
<dbReference type="GO" id="GO:0008810">
    <property type="term" value="F:cellulase activity"/>
    <property type="evidence" value="ECO:0007669"/>
    <property type="project" value="UniProtKB-UniRule"/>
</dbReference>
<reference evidence="13" key="2">
    <citation type="submission" date="2015-01" db="EMBL/GenBank/DDBJ databases">
        <title>Evolutionary Origins and Diversification of the Mycorrhizal Mutualists.</title>
        <authorList>
            <consortium name="DOE Joint Genome Institute"/>
            <consortium name="Mycorrhizal Genomics Consortium"/>
            <person name="Kohler A."/>
            <person name="Kuo A."/>
            <person name="Nagy L.G."/>
            <person name="Floudas D."/>
            <person name="Copeland A."/>
            <person name="Barry K.W."/>
            <person name="Cichocki N."/>
            <person name="Veneault-Fourrey C."/>
            <person name="LaButti K."/>
            <person name="Lindquist E.A."/>
            <person name="Lipzen A."/>
            <person name="Lundell T."/>
            <person name="Morin E."/>
            <person name="Murat C."/>
            <person name="Riley R."/>
            <person name="Ohm R."/>
            <person name="Sun H."/>
            <person name="Tunlid A."/>
            <person name="Henrissat B."/>
            <person name="Grigoriev I.V."/>
            <person name="Hibbett D.S."/>
            <person name="Martin F."/>
        </authorList>
    </citation>
    <scope>NUCLEOTIDE SEQUENCE [LARGE SCALE GENOMIC DNA]</scope>
    <source>
        <strain evidence="13">MUT 4182</strain>
    </source>
</reference>
<keyword evidence="6 8" id="KW-0624">Polysaccharide degradation</keyword>
<reference evidence="12 13" key="1">
    <citation type="submission" date="2014-04" db="EMBL/GenBank/DDBJ databases">
        <authorList>
            <consortium name="DOE Joint Genome Institute"/>
            <person name="Kuo A."/>
            <person name="Girlanda M."/>
            <person name="Perotto S."/>
            <person name="Kohler A."/>
            <person name="Nagy L.G."/>
            <person name="Floudas D."/>
            <person name="Copeland A."/>
            <person name="Barry K.W."/>
            <person name="Cichocki N."/>
            <person name="Veneault-Fourrey C."/>
            <person name="LaButti K."/>
            <person name="Lindquist E.A."/>
            <person name="Lipzen A."/>
            <person name="Lundell T."/>
            <person name="Morin E."/>
            <person name="Murat C."/>
            <person name="Sun H."/>
            <person name="Tunlid A."/>
            <person name="Henrissat B."/>
            <person name="Grigoriev I.V."/>
            <person name="Hibbett D.S."/>
            <person name="Martin F."/>
            <person name="Nordberg H.P."/>
            <person name="Cantor M.N."/>
            <person name="Hua S.X."/>
        </authorList>
    </citation>
    <scope>NUCLEOTIDE SEQUENCE [LARGE SCALE GENOMIC DNA]</scope>
    <source>
        <strain evidence="12 13">MUT 4182</strain>
    </source>
</reference>